<gene>
    <name evidence="2" type="ORF">DBRI00130_LOCUS41522</name>
</gene>
<feature type="domain" description="Dynein heavy chain C-terminal" evidence="1">
    <location>
        <begin position="10"/>
        <end position="147"/>
    </location>
</feature>
<dbReference type="InterPro" id="IPR041228">
    <property type="entry name" value="Dynein_C"/>
</dbReference>
<dbReference type="PANTHER" id="PTHR45703">
    <property type="entry name" value="DYNEIN HEAVY CHAIN"/>
    <property type="match status" value="1"/>
</dbReference>
<dbReference type="InterPro" id="IPR043160">
    <property type="entry name" value="Dynein_C_barrel"/>
</dbReference>
<proteinExistence type="predicted"/>
<organism evidence="2">
    <name type="scientific">Ditylum brightwellii</name>
    <dbReference type="NCBI Taxonomy" id="49249"/>
    <lineage>
        <taxon>Eukaryota</taxon>
        <taxon>Sar</taxon>
        <taxon>Stramenopiles</taxon>
        <taxon>Ochrophyta</taxon>
        <taxon>Bacillariophyta</taxon>
        <taxon>Mediophyceae</taxon>
        <taxon>Lithodesmiophycidae</taxon>
        <taxon>Lithodesmiales</taxon>
        <taxon>Lithodesmiaceae</taxon>
        <taxon>Ditylum</taxon>
    </lineage>
</organism>
<accession>A0A7S4VZY8</accession>
<sequence>MVAQGRPLENKVNFTNLFSPGAYLSALRQQTAKSENCSMHDLRPSFSWNARYENLSSKLDVIVEGLVLQGGKFDGTSLEETHASAPDFIDFPPMIVSFVRNFEPTKENFLQTPLYSSSARDRLLMEIPLPCSKQEREKLILASIALFVSE</sequence>
<name>A0A7S4VZY8_9STRA</name>
<dbReference type="GO" id="GO:0007018">
    <property type="term" value="P:microtubule-based movement"/>
    <property type="evidence" value="ECO:0007669"/>
    <property type="project" value="InterPro"/>
</dbReference>
<protein>
    <recommendedName>
        <fullName evidence="1">Dynein heavy chain C-terminal domain-containing protein</fullName>
    </recommendedName>
</protein>
<dbReference type="Pfam" id="PF18199">
    <property type="entry name" value="Dynein_C"/>
    <property type="match status" value="1"/>
</dbReference>
<evidence type="ECO:0000313" key="2">
    <source>
        <dbReference type="EMBL" id="CAE4662268.1"/>
    </source>
</evidence>
<evidence type="ECO:0000259" key="1">
    <source>
        <dbReference type="Pfam" id="PF18199"/>
    </source>
</evidence>
<dbReference type="EMBL" id="HBNS01057719">
    <property type="protein sequence ID" value="CAE4662268.1"/>
    <property type="molecule type" value="Transcribed_RNA"/>
</dbReference>
<dbReference type="AlphaFoldDB" id="A0A7S4VZY8"/>
<dbReference type="GO" id="GO:0030286">
    <property type="term" value="C:dynein complex"/>
    <property type="evidence" value="ECO:0007669"/>
    <property type="project" value="InterPro"/>
</dbReference>
<reference evidence="2" key="1">
    <citation type="submission" date="2021-01" db="EMBL/GenBank/DDBJ databases">
        <authorList>
            <person name="Corre E."/>
            <person name="Pelletier E."/>
            <person name="Niang G."/>
            <person name="Scheremetjew M."/>
            <person name="Finn R."/>
            <person name="Kale V."/>
            <person name="Holt S."/>
            <person name="Cochrane G."/>
            <person name="Meng A."/>
            <person name="Brown T."/>
            <person name="Cohen L."/>
        </authorList>
    </citation>
    <scope>NUCLEOTIDE SEQUENCE</scope>
    <source>
        <strain evidence="2">GSO104</strain>
    </source>
</reference>
<dbReference type="GO" id="GO:0045505">
    <property type="term" value="F:dynein intermediate chain binding"/>
    <property type="evidence" value="ECO:0007669"/>
    <property type="project" value="InterPro"/>
</dbReference>
<dbReference type="Gene3D" id="3.10.490.20">
    <property type="match status" value="1"/>
</dbReference>
<dbReference type="GO" id="GO:0051959">
    <property type="term" value="F:dynein light intermediate chain binding"/>
    <property type="evidence" value="ECO:0007669"/>
    <property type="project" value="InterPro"/>
</dbReference>
<dbReference type="InterPro" id="IPR026983">
    <property type="entry name" value="DHC"/>
</dbReference>
<dbReference type="PANTHER" id="PTHR45703:SF22">
    <property type="entry name" value="DYNEIN CYTOPLASMIC 2 HEAVY CHAIN 1"/>
    <property type="match status" value="1"/>
</dbReference>